<dbReference type="Proteomes" id="UP000583944">
    <property type="component" value="Unassembled WGS sequence"/>
</dbReference>
<protein>
    <submittedName>
        <fullName evidence="1">Uncharacterized protein</fullName>
    </submittedName>
</protein>
<name>A0A7J6XYK9_TRYCR</name>
<reference evidence="1 2" key="1">
    <citation type="journal article" date="2019" name="Genome Biol. Evol.">
        <title>Nanopore Sequencing Significantly Improves Genome Assembly of the Protozoan Parasite Trypanosoma cruzi.</title>
        <authorList>
            <person name="Diaz-Viraque F."/>
            <person name="Pita S."/>
            <person name="Greif G."/>
            <person name="de Souza R.C.M."/>
            <person name="Iraola G."/>
            <person name="Robello C."/>
        </authorList>
    </citation>
    <scope>NUCLEOTIDE SEQUENCE [LARGE SCALE GENOMIC DNA]</scope>
    <source>
        <strain evidence="1 2">Berenice</strain>
    </source>
</reference>
<proteinExistence type="predicted"/>
<dbReference type="EMBL" id="JABDHM010000073">
    <property type="protein sequence ID" value="KAF5219295.1"/>
    <property type="molecule type" value="Genomic_DNA"/>
</dbReference>
<accession>A0A7J6XYK9</accession>
<dbReference type="VEuPathDB" id="TriTrypDB:ECC02_007720"/>
<organism evidence="1 2">
    <name type="scientific">Trypanosoma cruzi</name>
    <dbReference type="NCBI Taxonomy" id="5693"/>
    <lineage>
        <taxon>Eukaryota</taxon>
        <taxon>Discoba</taxon>
        <taxon>Euglenozoa</taxon>
        <taxon>Kinetoplastea</taxon>
        <taxon>Metakinetoplastina</taxon>
        <taxon>Trypanosomatida</taxon>
        <taxon>Trypanosomatidae</taxon>
        <taxon>Trypanosoma</taxon>
        <taxon>Schizotrypanum</taxon>
    </lineage>
</organism>
<dbReference type="AlphaFoldDB" id="A0A7J6XYK9"/>
<sequence>MRSFLVGCVHSALHHGSEALAPCPDPTHLHSLEVRHGDSRTASLVPRVSTKDTSVHPAASPAPLRRIVGFCAPTRHERLTRLRYIEDVRGAVCSETTPSSIPGKAATTIPLPGDAVLKELRRVRSRMRISPDHIRAPLVEHRVFARDTVGCSGVGVFRPRHAKDALDGVRRSALEAACTSLGPYDAGHWTDGFSSLAAHASGSAALPFDSPDSRAPCGASPHSCWQPCMHLPSGVSCQ</sequence>
<comment type="caution">
    <text evidence="1">The sequence shown here is derived from an EMBL/GenBank/DDBJ whole genome shotgun (WGS) entry which is preliminary data.</text>
</comment>
<evidence type="ECO:0000313" key="1">
    <source>
        <dbReference type="EMBL" id="KAF5219295.1"/>
    </source>
</evidence>
<evidence type="ECO:0000313" key="2">
    <source>
        <dbReference type="Proteomes" id="UP000583944"/>
    </source>
</evidence>
<gene>
    <name evidence="1" type="ORF">ECC02_007720</name>
</gene>